<evidence type="ECO:0000256" key="2">
    <source>
        <dbReference type="SAM" id="Phobius"/>
    </source>
</evidence>
<accession>A0A7S1RVV1</accession>
<feature type="transmembrane region" description="Helical" evidence="2">
    <location>
        <begin position="280"/>
        <end position="299"/>
    </location>
</feature>
<feature type="transmembrane region" description="Helical" evidence="2">
    <location>
        <begin position="586"/>
        <end position="610"/>
    </location>
</feature>
<protein>
    <submittedName>
        <fullName evidence="4">Uncharacterized protein</fullName>
    </submittedName>
</protein>
<name>A0A7S1RVV1_ALECA</name>
<feature type="transmembrane region" description="Helical" evidence="2">
    <location>
        <begin position="516"/>
        <end position="537"/>
    </location>
</feature>
<sequence>MNSMGAGPRPFPALRGLALLLIGTSLQLASAHRPQPQLDEPQVGRLSLQPAGSFVQAAHVNGNTPHILDETVAEPGRGAEDSAEPLVGTLATRLASIDKHLEHLEQEVNRSSEEGGDGSEEEEDGAPEGKLAVNKGKVKGGFRHHVKKLGHHLKSFFDLAAWTQAEVKMVATTTAVLLMFFVAFIMCIIYMLNFPDAQVQSLSYKLLSTCIAILCAVLIEKAQFGKFSNLVVIRLVLGDTMDNVKDELKLLAVNMTFYMLWYASMSVSMKRAVQNHETLYAIRLFVAHEIAFVGIHMFGGPLERNGTANLERGWTRASVALFQLLFVAGVVIFCASLGFLANYARSSLPSQAVASAQPPQVDSQDHSGGRGHGEGHPHEDPGGAHGAHHHAVHGDMWKVEASEGEDEAAAILLSFLTRQVLLVVITGRIPTIKGDFGDHSAEDFGTLLCMVIAALGVLLVLTKLLESKMSQHTEHHVPTLVERASEFVVAYFAFLVGWLSLSFCRWMMQNVIREKTLMFVGVAAWVSFPLILLIIAVDFLCDEGWLMDSTALVFIECSGLVIGISWEKAFAVAIDTINHSHSGSTLAYVTTEIGLCVGLCLILMPGWRWYICPMACQPVPPRLRDQGAGAALVAKVGAAARGSLQFDQPIGSGGEAGSEARHSVAGSGYSRQGQARLSASEAPGQAPATRRGSGGARPGAGESAKD</sequence>
<feature type="transmembrane region" description="Helical" evidence="2">
    <location>
        <begin position="169"/>
        <end position="190"/>
    </location>
</feature>
<feature type="region of interest" description="Disordered" evidence="1">
    <location>
        <begin position="354"/>
        <end position="389"/>
    </location>
</feature>
<proteinExistence type="predicted"/>
<feature type="transmembrane region" description="Helical" evidence="2">
    <location>
        <begin position="444"/>
        <end position="464"/>
    </location>
</feature>
<feature type="region of interest" description="Disordered" evidence="1">
    <location>
        <begin position="107"/>
        <end position="131"/>
    </location>
</feature>
<feature type="transmembrane region" description="Helical" evidence="2">
    <location>
        <begin position="202"/>
        <end position="219"/>
    </location>
</feature>
<keyword evidence="2" id="KW-0472">Membrane</keyword>
<evidence type="ECO:0000256" key="1">
    <source>
        <dbReference type="SAM" id="MobiDB-lite"/>
    </source>
</evidence>
<reference evidence="4" key="1">
    <citation type="submission" date="2021-01" db="EMBL/GenBank/DDBJ databases">
        <authorList>
            <person name="Corre E."/>
            <person name="Pelletier E."/>
            <person name="Niang G."/>
            <person name="Scheremetjew M."/>
            <person name="Finn R."/>
            <person name="Kale V."/>
            <person name="Holt S."/>
            <person name="Cochrane G."/>
            <person name="Meng A."/>
            <person name="Brown T."/>
            <person name="Cohen L."/>
        </authorList>
    </citation>
    <scope>NUCLEOTIDE SEQUENCE</scope>
    <source>
        <strain evidence="4">OF101</strain>
    </source>
</reference>
<feature type="transmembrane region" description="Helical" evidence="2">
    <location>
        <begin position="484"/>
        <end position="504"/>
    </location>
</feature>
<organism evidence="4">
    <name type="scientific">Alexandrium catenella</name>
    <name type="common">Red tide dinoflagellate</name>
    <name type="synonym">Gonyaulax catenella</name>
    <dbReference type="NCBI Taxonomy" id="2925"/>
    <lineage>
        <taxon>Eukaryota</taxon>
        <taxon>Sar</taxon>
        <taxon>Alveolata</taxon>
        <taxon>Dinophyceae</taxon>
        <taxon>Gonyaulacales</taxon>
        <taxon>Pyrocystaceae</taxon>
        <taxon>Alexandrium</taxon>
    </lineage>
</organism>
<feature type="signal peptide" evidence="3">
    <location>
        <begin position="1"/>
        <end position="31"/>
    </location>
</feature>
<feature type="transmembrane region" description="Helical" evidence="2">
    <location>
        <begin position="319"/>
        <end position="341"/>
    </location>
</feature>
<feature type="transmembrane region" description="Helical" evidence="2">
    <location>
        <begin position="250"/>
        <end position="268"/>
    </location>
</feature>
<feature type="compositionally biased region" description="Acidic residues" evidence="1">
    <location>
        <begin position="114"/>
        <end position="126"/>
    </location>
</feature>
<dbReference type="EMBL" id="HBGE01090127">
    <property type="protein sequence ID" value="CAD9176927.1"/>
    <property type="molecule type" value="Transcribed_RNA"/>
</dbReference>
<feature type="compositionally biased region" description="Basic and acidic residues" evidence="1">
    <location>
        <begin position="363"/>
        <end position="382"/>
    </location>
</feature>
<feature type="region of interest" description="Disordered" evidence="1">
    <location>
        <begin position="649"/>
        <end position="706"/>
    </location>
</feature>
<dbReference type="AlphaFoldDB" id="A0A7S1RVV1"/>
<evidence type="ECO:0000256" key="3">
    <source>
        <dbReference type="SAM" id="SignalP"/>
    </source>
</evidence>
<keyword evidence="2" id="KW-0812">Transmembrane</keyword>
<keyword evidence="2" id="KW-1133">Transmembrane helix</keyword>
<evidence type="ECO:0000313" key="4">
    <source>
        <dbReference type="EMBL" id="CAD9176927.1"/>
    </source>
</evidence>
<feature type="chain" id="PRO_5030691286" evidence="3">
    <location>
        <begin position="32"/>
        <end position="706"/>
    </location>
</feature>
<gene>
    <name evidence="4" type="ORF">ACAT0790_LOCUS53696</name>
</gene>
<keyword evidence="3" id="KW-0732">Signal</keyword>